<dbReference type="RefSeq" id="WP_157478292.1">
    <property type="nucleotide sequence ID" value="NZ_CP046566.1"/>
</dbReference>
<evidence type="ECO:0000256" key="2">
    <source>
        <dbReference type="PROSITE-ProRule" id="PRU00169"/>
    </source>
</evidence>
<dbReference type="PANTHER" id="PTHR44591:SF3">
    <property type="entry name" value="RESPONSE REGULATORY DOMAIN-CONTAINING PROTEIN"/>
    <property type="match status" value="1"/>
</dbReference>
<gene>
    <name evidence="4" type="ORF">GLV81_07705</name>
</gene>
<name>A0A6I6GK60_9BACT</name>
<sequence length="121" mass="13793">MKKILFIDNSKPIRLLLYNLFKKDYDVVTVPDSATALYHISEVGMPDVIIIDPSEATNSKDFMFMQYIKNSIVFRHIPIVVLTKDISNTELLVPKETISLYIEKPFDPMKLRGSISSLLAS</sequence>
<keyword evidence="5" id="KW-1185">Reference proteome</keyword>
<reference evidence="4 5" key="1">
    <citation type="submission" date="2019-11" db="EMBL/GenBank/DDBJ databases">
        <authorList>
            <person name="Im W.T."/>
        </authorList>
    </citation>
    <scope>NUCLEOTIDE SEQUENCE [LARGE SCALE GENOMIC DNA]</scope>
    <source>
        <strain evidence="4 5">SB-02</strain>
    </source>
</reference>
<dbReference type="AlphaFoldDB" id="A0A6I6GK60"/>
<evidence type="ECO:0000313" key="5">
    <source>
        <dbReference type="Proteomes" id="UP000426027"/>
    </source>
</evidence>
<evidence type="ECO:0000256" key="1">
    <source>
        <dbReference type="ARBA" id="ARBA00022553"/>
    </source>
</evidence>
<dbReference type="PROSITE" id="PS50110">
    <property type="entry name" value="RESPONSE_REGULATORY"/>
    <property type="match status" value="1"/>
</dbReference>
<dbReference type="SMART" id="SM00448">
    <property type="entry name" value="REC"/>
    <property type="match status" value="1"/>
</dbReference>
<dbReference type="SUPFAM" id="SSF52172">
    <property type="entry name" value="CheY-like"/>
    <property type="match status" value="1"/>
</dbReference>
<dbReference type="InterPro" id="IPR011006">
    <property type="entry name" value="CheY-like_superfamily"/>
</dbReference>
<dbReference type="EMBL" id="CP046566">
    <property type="protein sequence ID" value="QGW27998.1"/>
    <property type="molecule type" value="Genomic_DNA"/>
</dbReference>
<evidence type="ECO:0000313" key="4">
    <source>
        <dbReference type="EMBL" id="QGW27998.1"/>
    </source>
</evidence>
<evidence type="ECO:0000259" key="3">
    <source>
        <dbReference type="PROSITE" id="PS50110"/>
    </source>
</evidence>
<feature type="domain" description="Response regulatory" evidence="3">
    <location>
        <begin position="3"/>
        <end position="119"/>
    </location>
</feature>
<dbReference type="InterPro" id="IPR050595">
    <property type="entry name" value="Bact_response_regulator"/>
</dbReference>
<dbReference type="Proteomes" id="UP000426027">
    <property type="component" value="Chromosome"/>
</dbReference>
<dbReference type="GO" id="GO:0000160">
    <property type="term" value="P:phosphorelay signal transduction system"/>
    <property type="evidence" value="ECO:0007669"/>
    <property type="project" value="InterPro"/>
</dbReference>
<dbReference type="KEGG" id="fls:GLV81_07705"/>
<organism evidence="4 5">
    <name type="scientific">Phnomibacter ginsenosidimutans</name>
    <dbReference type="NCBI Taxonomy" id="2676868"/>
    <lineage>
        <taxon>Bacteria</taxon>
        <taxon>Pseudomonadati</taxon>
        <taxon>Bacteroidota</taxon>
        <taxon>Chitinophagia</taxon>
        <taxon>Chitinophagales</taxon>
        <taxon>Chitinophagaceae</taxon>
        <taxon>Phnomibacter</taxon>
    </lineage>
</organism>
<dbReference type="InterPro" id="IPR001789">
    <property type="entry name" value="Sig_transdc_resp-reg_receiver"/>
</dbReference>
<feature type="modified residue" description="4-aspartylphosphate" evidence="2">
    <location>
        <position position="52"/>
    </location>
</feature>
<keyword evidence="1 2" id="KW-0597">Phosphoprotein</keyword>
<dbReference type="PANTHER" id="PTHR44591">
    <property type="entry name" value="STRESS RESPONSE REGULATOR PROTEIN 1"/>
    <property type="match status" value="1"/>
</dbReference>
<protein>
    <submittedName>
        <fullName evidence="4">Response regulator</fullName>
    </submittedName>
</protein>
<accession>A0A6I6GK60</accession>
<proteinExistence type="predicted"/>
<dbReference type="Gene3D" id="3.40.50.2300">
    <property type="match status" value="1"/>
</dbReference>